<evidence type="ECO:0000313" key="1">
    <source>
        <dbReference type="EMBL" id="VDN97815.1"/>
    </source>
</evidence>
<keyword evidence="2" id="KW-1185">Reference proteome</keyword>
<reference evidence="3" key="1">
    <citation type="submission" date="2017-02" db="UniProtKB">
        <authorList>
            <consortium name="WormBaseParasite"/>
        </authorList>
    </citation>
    <scope>IDENTIFICATION</scope>
</reference>
<organism evidence="3">
    <name type="scientific">Rodentolepis nana</name>
    <name type="common">Dwarf tapeworm</name>
    <name type="synonym">Hymenolepis nana</name>
    <dbReference type="NCBI Taxonomy" id="102285"/>
    <lineage>
        <taxon>Eukaryota</taxon>
        <taxon>Metazoa</taxon>
        <taxon>Spiralia</taxon>
        <taxon>Lophotrochozoa</taxon>
        <taxon>Platyhelminthes</taxon>
        <taxon>Cestoda</taxon>
        <taxon>Eucestoda</taxon>
        <taxon>Cyclophyllidea</taxon>
        <taxon>Hymenolepididae</taxon>
        <taxon>Rodentolepis</taxon>
    </lineage>
</organism>
<dbReference type="AlphaFoldDB" id="A0A0R3T4H1"/>
<dbReference type="EMBL" id="UZAE01000860">
    <property type="protein sequence ID" value="VDN97815.1"/>
    <property type="molecule type" value="Genomic_DNA"/>
</dbReference>
<accession>A0A0R3T4H1</accession>
<evidence type="ECO:0000313" key="2">
    <source>
        <dbReference type="Proteomes" id="UP000278807"/>
    </source>
</evidence>
<proteinExistence type="predicted"/>
<protein>
    <submittedName>
        <fullName evidence="3">PK_C domain-containing protein</fullName>
    </submittedName>
</protein>
<reference evidence="1 2" key="2">
    <citation type="submission" date="2018-11" db="EMBL/GenBank/DDBJ databases">
        <authorList>
            <consortium name="Pathogen Informatics"/>
        </authorList>
    </citation>
    <scope>NUCLEOTIDE SEQUENCE [LARGE SCALE GENOMIC DNA]</scope>
</reference>
<name>A0A0R3T4H1_RODNA</name>
<gene>
    <name evidence="1" type="ORF">HNAJ_LOCUS1956</name>
</gene>
<evidence type="ECO:0000313" key="3">
    <source>
        <dbReference type="WBParaSite" id="HNAJ_0000195701-mRNA-1"/>
    </source>
</evidence>
<sequence length="69" mass="7972">MLRPDDAQALRVLCCHSTRKYTHDHIMRRAGDALVAPIIMSSREVYDVCHEYNEISPRYPAPRMCRIAA</sequence>
<dbReference type="Proteomes" id="UP000278807">
    <property type="component" value="Unassembled WGS sequence"/>
</dbReference>
<dbReference type="WBParaSite" id="HNAJ_0000195701-mRNA-1">
    <property type="protein sequence ID" value="HNAJ_0000195701-mRNA-1"/>
    <property type="gene ID" value="HNAJ_0000195701"/>
</dbReference>